<dbReference type="InterPro" id="IPR000297">
    <property type="entry name" value="PPIase_PpiC"/>
</dbReference>
<sequence>MFGINRRVVTIIFGVLALVFIVGSVLLFTPRGSSQSKGKVEFTVNGRPVYELDLQRAEQNDPILSTNPTGLLKNLAMVNFGERFVLTTALLQDSSRIRVSGAELNKELDSIKERFGLKDRKEYDKFLAQIGYTDSQLRDELRDQIRLNKRIQEIQDKAQPTEAEMRLYFTLYKDQYKSEDRVQARQIVVDDQKLATDLYNQAKNGADFADLAKKNSKLNADQGGALGAQAGKSDPGPVTRIVFPNVVADAVFKLKDGGITPPIEAGGRYYIVKVEKFIPAGDTTFEEVKDRVKADAQKVKAQGALEAYIDELRKTTQVKWSEGSPYKFEDPVVAKVGDSNILLSEVTQAVFSNPQVPQLLQQGLGELAVQFFMPQTLEQLVTREVVVQAAQKLGQPFFGSKSDIANQAQLWQTKDIAVSDSEAKAYYDKNIANFTTPASANVQAVNFKKDDKAKAEAFRAAALKGGKLDDLAKANGGTVQDFGTVNPGSMPPIPNRLVFLTKGSFPKGPLGEVSDVVKLDDGSYQVLIVNNRVAEAVKPFDSVKDQAMAQALAQKRSEAARKWVDDLRKNAKVENDLEKVLKALTPAKPEAKPSGEQKPSATPGSSPTTPATPGNNAPASGSSTPAKP</sequence>
<gene>
    <name evidence="10" type="primary">prsA3</name>
    <name evidence="10" type="ORF">Mgrana_00695</name>
</gene>
<feature type="region of interest" description="Disordered" evidence="7">
    <location>
        <begin position="580"/>
        <end position="628"/>
    </location>
</feature>
<keyword evidence="8" id="KW-1133">Transmembrane helix</keyword>
<dbReference type="Pfam" id="PF13145">
    <property type="entry name" value="Rotamase_2"/>
    <property type="match status" value="2"/>
</dbReference>
<organism evidence="10 11">
    <name type="scientific">Meiothermus granaticius NBRC 107808</name>
    <dbReference type="NCBI Taxonomy" id="1227551"/>
    <lineage>
        <taxon>Bacteria</taxon>
        <taxon>Thermotogati</taxon>
        <taxon>Deinococcota</taxon>
        <taxon>Deinococci</taxon>
        <taxon>Thermales</taxon>
        <taxon>Thermaceae</taxon>
        <taxon>Meiothermus</taxon>
    </lineage>
</organism>
<comment type="caution">
    <text evidence="10">The sequence shown here is derived from an EMBL/GenBank/DDBJ whole genome shotgun (WGS) entry which is preliminary data.</text>
</comment>
<comment type="catalytic activity">
    <reaction evidence="1">
        <text>[protein]-peptidylproline (omega=180) = [protein]-peptidylproline (omega=0)</text>
        <dbReference type="Rhea" id="RHEA:16237"/>
        <dbReference type="Rhea" id="RHEA-COMP:10747"/>
        <dbReference type="Rhea" id="RHEA-COMP:10748"/>
        <dbReference type="ChEBI" id="CHEBI:83833"/>
        <dbReference type="ChEBI" id="CHEBI:83834"/>
        <dbReference type="EC" id="5.2.1.8"/>
    </reaction>
</comment>
<dbReference type="Proteomes" id="UP000266178">
    <property type="component" value="Unassembled WGS sequence"/>
</dbReference>
<dbReference type="Gene3D" id="6.10.140.970">
    <property type="match status" value="1"/>
</dbReference>
<dbReference type="RefSeq" id="WP_119356213.1">
    <property type="nucleotide sequence ID" value="NZ_BJXM01000013.1"/>
</dbReference>
<evidence type="ECO:0000256" key="8">
    <source>
        <dbReference type="SAM" id="Phobius"/>
    </source>
</evidence>
<evidence type="ECO:0000256" key="1">
    <source>
        <dbReference type="ARBA" id="ARBA00000971"/>
    </source>
</evidence>
<dbReference type="AlphaFoldDB" id="A0A399FB52"/>
<evidence type="ECO:0000256" key="4">
    <source>
        <dbReference type="ARBA" id="ARBA00023110"/>
    </source>
</evidence>
<feature type="transmembrane region" description="Helical" evidence="8">
    <location>
        <begin position="7"/>
        <end position="28"/>
    </location>
</feature>
<keyword evidence="4 6" id="KW-0697">Rotamase</keyword>
<dbReference type="SUPFAM" id="SSF109998">
    <property type="entry name" value="Triger factor/SurA peptide-binding domain-like"/>
    <property type="match status" value="2"/>
</dbReference>
<dbReference type="PROSITE" id="PS50198">
    <property type="entry name" value="PPIC_PPIASE_2"/>
    <property type="match status" value="1"/>
</dbReference>
<keyword evidence="8" id="KW-0472">Membrane</keyword>
<dbReference type="EMBL" id="QWLB01000006">
    <property type="protein sequence ID" value="RIH93438.1"/>
    <property type="molecule type" value="Genomic_DNA"/>
</dbReference>
<evidence type="ECO:0000259" key="9">
    <source>
        <dbReference type="PROSITE" id="PS50198"/>
    </source>
</evidence>
<evidence type="ECO:0000313" key="10">
    <source>
        <dbReference type="EMBL" id="RIH93438.1"/>
    </source>
</evidence>
<dbReference type="Pfam" id="PF13624">
    <property type="entry name" value="SurA_N_3"/>
    <property type="match status" value="1"/>
</dbReference>
<dbReference type="GO" id="GO:0003755">
    <property type="term" value="F:peptidyl-prolyl cis-trans isomerase activity"/>
    <property type="evidence" value="ECO:0007669"/>
    <property type="project" value="UniProtKB-KW"/>
</dbReference>
<dbReference type="InterPro" id="IPR046357">
    <property type="entry name" value="PPIase_dom_sf"/>
</dbReference>
<dbReference type="SUPFAM" id="SSF54534">
    <property type="entry name" value="FKBP-like"/>
    <property type="match status" value="1"/>
</dbReference>
<evidence type="ECO:0000256" key="2">
    <source>
        <dbReference type="ARBA" id="ARBA00013194"/>
    </source>
</evidence>
<keyword evidence="11" id="KW-1185">Reference proteome</keyword>
<evidence type="ECO:0000256" key="7">
    <source>
        <dbReference type="SAM" id="MobiDB-lite"/>
    </source>
</evidence>
<dbReference type="PANTHER" id="PTHR47245:SF1">
    <property type="entry name" value="FOLDASE PROTEIN PRSA"/>
    <property type="match status" value="1"/>
</dbReference>
<dbReference type="EC" id="5.2.1.8" evidence="2"/>
<feature type="domain" description="PpiC" evidence="9">
    <location>
        <begin position="179"/>
        <end position="276"/>
    </location>
</feature>
<keyword evidence="3" id="KW-0732">Signal</keyword>
<evidence type="ECO:0000256" key="3">
    <source>
        <dbReference type="ARBA" id="ARBA00022729"/>
    </source>
</evidence>
<evidence type="ECO:0000256" key="5">
    <source>
        <dbReference type="ARBA" id="ARBA00023235"/>
    </source>
</evidence>
<reference evidence="10 11" key="1">
    <citation type="submission" date="2018-08" db="EMBL/GenBank/DDBJ databases">
        <title>Meiothermus granaticius genome AF-68 sequencing project.</title>
        <authorList>
            <person name="Da Costa M.S."/>
            <person name="Albuquerque L."/>
            <person name="Raposo P."/>
            <person name="Froufe H.J.C."/>
            <person name="Barroso C.S."/>
            <person name="Egas C."/>
        </authorList>
    </citation>
    <scope>NUCLEOTIDE SEQUENCE [LARGE SCALE GENOMIC DNA]</scope>
    <source>
        <strain evidence="10 11">AF-68</strain>
    </source>
</reference>
<dbReference type="InterPro" id="IPR027304">
    <property type="entry name" value="Trigger_fact/SurA_dom_sf"/>
</dbReference>
<dbReference type="Gene3D" id="3.10.50.40">
    <property type="match status" value="1"/>
</dbReference>
<evidence type="ECO:0000313" key="11">
    <source>
        <dbReference type="Proteomes" id="UP000266178"/>
    </source>
</evidence>
<accession>A0A399FB52</accession>
<feature type="compositionally biased region" description="Low complexity" evidence="7">
    <location>
        <begin position="599"/>
        <end position="621"/>
    </location>
</feature>
<name>A0A399FB52_9DEIN</name>
<keyword evidence="5 6" id="KW-0413">Isomerase</keyword>
<proteinExistence type="predicted"/>
<protein>
    <recommendedName>
        <fullName evidence="2">peptidylprolyl isomerase</fullName>
        <ecNumber evidence="2">5.2.1.8</ecNumber>
    </recommendedName>
</protein>
<dbReference type="OrthoDB" id="14196at2"/>
<keyword evidence="8" id="KW-0812">Transmembrane</keyword>
<evidence type="ECO:0000256" key="6">
    <source>
        <dbReference type="PROSITE-ProRule" id="PRU00278"/>
    </source>
</evidence>
<dbReference type="InterPro" id="IPR050245">
    <property type="entry name" value="PrsA_foldase"/>
</dbReference>
<dbReference type="PANTHER" id="PTHR47245">
    <property type="entry name" value="PEPTIDYLPROLYL ISOMERASE"/>
    <property type="match status" value="1"/>
</dbReference>